<dbReference type="RefSeq" id="WP_148565003.1">
    <property type="nucleotide sequence ID" value="NZ_CP011010.1"/>
</dbReference>
<evidence type="ECO:0000313" key="1">
    <source>
        <dbReference type="EMBL" id="EKZ1925716.1"/>
    </source>
</evidence>
<dbReference type="EMBL" id="JADUOV010000009">
    <property type="protein sequence ID" value="MBH1790908.1"/>
    <property type="molecule type" value="Genomic_DNA"/>
</dbReference>
<dbReference type="Proteomes" id="UP001225498">
    <property type="component" value="Unassembled WGS sequence"/>
</dbReference>
<protein>
    <submittedName>
        <fullName evidence="2">Uncharacterized protein</fullName>
    </submittedName>
</protein>
<reference evidence="1" key="2">
    <citation type="submission" date="2023-08" db="EMBL/GenBank/DDBJ databases">
        <authorList>
            <consortium name="Clinical and Environmental Microbiology Branch: Whole genome sequencing antimicrobial resistance pathogens in the healthcare setting"/>
        </authorList>
    </citation>
    <scope>NUCLEOTIDE SEQUENCE</scope>
    <source>
        <strain evidence="1">2023CJ-00293</strain>
    </source>
</reference>
<dbReference type="Proteomes" id="UP000634179">
    <property type="component" value="Unassembled WGS sequence"/>
</dbReference>
<organism evidence="2 3">
    <name type="scientific">Stenotrophomonas maltophilia</name>
    <name type="common">Pseudomonas maltophilia</name>
    <name type="synonym">Xanthomonas maltophilia</name>
    <dbReference type="NCBI Taxonomy" id="40324"/>
    <lineage>
        <taxon>Bacteria</taxon>
        <taxon>Pseudomonadati</taxon>
        <taxon>Pseudomonadota</taxon>
        <taxon>Gammaproteobacteria</taxon>
        <taxon>Lysobacterales</taxon>
        <taxon>Lysobacteraceae</taxon>
        <taxon>Stenotrophomonas</taxon>
        <taxon>Stenotrophomonas maltophilia group</taxon>
    </lineage>
</organism>
<evidence type="ECO:0000313" key="3">
    <source>
        <dbReference type="Proteomes" id="UP000634179"/>
    </source>
</evidence>
<proteinExistence type="predicted"/>
<sequence length="382" mass="42393">MAARSWQYASPLVLLMPDEVLSEIAPAVAWWMEATSRSGANRENLLLTLAGRVLALPIPLSSGMTRNGEPIDNPVSEAINHPIGHATRALLNLWFKRAPNDGDLLPPELKAAFSAICDVEVDRFRHGRVLLASRLIALYRVDRAWTEATLLPLFDWSNPVEAKAAWEGFLWSPRLYQPLMVALKSQFLLTAGHYADLGEHRGQFSAFLTHSALGQLEGYSRDDFRSALGKLPQDGLEKSAQSLSQALEAAGDQREDFWRNRVQPFWQEIWPKSRNLATPSIAASLARLAIAARVEFPSALKAVRDWLQPVANSDYIVHLLLESGLCSQSPTEALDLLGAVVGSQQWAPLGLNECLAQVRAAAPDLERNNQFHRLEELVRTRS</sequence>
<gene>
    <name evidence="2" type="ORF">I5V89_13605</name>
    <name evidence="1" type="ORF">REH87_000687</name>
</gene>
<dbReference type="AlphaFoldDB" id="A0AA40Y4R6"/>
<reference evidence="2" key="1">
    <citation type="submission" date="2020-11" db="EMBL/GenBank/DDBJ databases">
        <title>Enhanced detection system for hospital associated transmission using whole genome sequencing surveillance.</title>
        <authorList>
            <person name="Harrison L.H."/>
            <person name="Van Tyne D."/>
            <person name="Marsh J.W."/>
            <person name="Griffith M.P."/>
            <person name="Snyder D.J."/>
            <person name="Cooper V.S."/>
            <person name="Mustapha M."/>
        </authorList>
    </citation>
    <scope>NUCLEOTIDE SEQUENCE</scope>
    <source>
        <strain evidence="2">STEN00053</strain>
    </source>
</reference>
<name>A0AA40Y4R6_STEMA</name>
<dbReference type="EMBL" id="ABLTIR010000008">
    <property type="protein sequence ID" value="EKZ1925716.1"/>
    <property type="molecule type" value="Genomic_DNA"/>
</dbReference>
<comment type="caution">
    <text evidence="2">The sequence shown here is derived from an EMBL/GenBank/DDBJ whole genome shotgun (WGS) entry which is preliminary data.</text>
</comment>
<accession>A0AA40Y4R6</accession>
<evidence type="ECO:0000313" key="2">
    <source>
        <dbReference type="EMBL" id="MBH1790908.1"/>
    </source>
</evidence>